<accession>A0A9N8D7X6</accession>
<organism evidence="1 2">
    <name type="scientific">Seminavis robusta</name>
    <dbReference type="NCBI Taxonomy" id="568900"/>
    <lineage>
        <taxon>Eukaryota</taxon>
        <taxon>Sar</taxon>
        <taxon>Stramenopiles</taxon>
        <taxon>Ochrophyta</taxon>
        <taxon>Bacillariophyta</taxon>
        <taxon>Bacillariophyceae</taxon>
        <taxon>Bacillariophycidae</taxon>
        <taxon>Naviculales</taxon>
        <taxon>Naviculaceae</taxon>
        <taxon>Seminavis</taxon>
    </lineage>
</organism>
<dbReference type="Proteomes" id="UP001153069">
    <property type="component" value="Unassembled WGS sequence"/>
</dbReference>
<comment type="caution">
    <text evidence="1">The sequence shown here is derived from an EMBL/GenBank/DDBJ whole genome shotgun (WGS) entry which is preliminary data.</text>
</comment>
<dbReference type="AlphaFoldDB" id="A0A9N8D7X6"/>
<evidence type="ECO:0000313" key="2">
    <source>
        <dbReference type="Proteomes" id="UP001153069"/>
    </source>
</evidence>
<name>A0A9N8D7X6_9STRA</name>
<sequence>MAAKVVLVGAGCPKRSMGWYHAIQMLDTERQCCPSASLQYVVEPWYMSDAGSKSPGGDDFAAWKKELEDTKGIQFFLNTTDVPPPVSGDRRLAVISARTADNPPSCFKTV</sequence>
<dbReference type="EMBL" id="CAICTM010000029">
    <property type="protein sequence ID" value="CAB9497992.1"/>
    <property type="molecule type" value="Genomic_DNA"/>
</dbReference>
<evidence type="ECO:0000313" key="1">
    <source>
        <dbReference type="EMBL" id="CAB9497992.1"/>
    </source>
</evidence>
<proteinExistence type="predicted"/>
<dbReference type="OrthoDB" id="10528811at2759"/>
<protein>
    <submittedName>
        <fullName evidence="1">Uncharacterized protein</fullName>
    </submittedName>
</protein>
<reference evidence="1" key="1">
    <citation type="submission" date="2020-06" db="EMBL/GenBank/DDBJ databases">
        <authorList>
            <consortium name="Plant Systems Biology data submission"/>
        </authorList>
    </citation>
    <scope>NUCLEOTIDE SEQUENCE</scope>
    <source>
        <strain evidence="1">D6</strain>
    </source>
</reference>
<gene>
    <name evidence="1" type="ORF">SEMRO_29_G019350.1</name>
</gene>
<keyword evidence="2" id="KW-1185">Reference proteome</keyword>